<reference evidence="2" key="1">
    <citation type="submission" date="2021-12" db="EMBL/GenBank/DDBJ databases">
        <authorList>
            <person name="Zaccaron A."/>
            <person name="Stergiopoulos I."/>
        </authorList>
    </citation>
    <scope>NUCLEOTIDE SEQUENCE</scope>
    <source>
        <strain evidence="2">Race5_Kim</strain>
    </source>
</reference>
<evidence type="ECO:0000313" key="2">
    <source>
        <dbReference type="EMBL" id="UJO15046.1"/>
    </source>
</evidence>
<dbReference type="InterPro" id="IPR001810">
    <property type="entry name" value="F-box_dom"/>
</dbReference>
<proteinExistence type="predicted"/>
<protein>
    <recommendedName>
        <fullName evidence="1">F-box domain-containing protein</fullName>
    </recommendedName>
</protein>
<dbReference type="Proteomes" id="UP000756132">
    <property type="component" value="Chromosome 3"/>
</dbReference>
<feature type="domain" description="F-box" evidence="1">
    <location>
        <begin position="5"/>
        <end position="50"/>
    </location>
</feature>
<dbReference type="GeneID" id="71988631"/>
<keyword evidence="3" id="KW-1185">Reference proteome</keyword>
<gene>
    <name evidence="2" type="ORF">CLAFUR5_08753</name>
</gene>
<dbReference type="AlphaFoldDB" id="A0A9Q8P6K3"/>
<dbReference type="EMBL" id="CP090165">
    <property type="protein sequence ID" value="UJO15046.1"/>
    <property type="molecule type" value="Genomic_DNA"/>
</dbReference>
<dbReference type="PROSITE" id="PS50181">
    <property type="entry name" value="FBOX"/>
    <property type="match status" value="1"/>
</dbReference>
<dbReference type="OrthoDB" id="3648838at2759"/>
<evidence type="ECO:0000313" key="3">
    <source>
        <dbReference type="Proteomes" id="UP000756132"/>
    </source>
</evidence>
<organism evidence="2 3">
    <name type="scientific">Passalora fulva</name>
    <name type="common">Tomato leaf mold</name>
    <name type="synonym">Cladosporium fulvum</name>
    <dbReference type="NCBI Taxonomy" id="5499"/>
    <lineage>
        <taxon>Eukaryota</taxon>
        <taxon>Fungi</taxon>
        <taxon>Dikarya</taxon>
        <taxon>Ascomycota</taxon>
        <taxon>Pezizomycotina</taxon>
        <taxon>Dothideomycetes</taxon>
        <taxon>Dothideomycetidae</taxon>
        <taxon>Mycosphaerellales</taxon>
        <taxon>Mycosphaerellaceae</taxon>
        <taxon>Fulvia</taxon>
    </lineage>
</organism>
<dbReference type="SUPFAM" id="SSF81383">
    <property type="entry name" value="F-box domain"/>
    <property type="match status" value="1"/>
</dbReference>
<name>A0A9Q8P6K3_PASFU</name>
<dbReference type="Pfam" id="PF12937">
    <property type="entry name" value="F-box-like"/>
    <property type="match status" value="1"/>
</dbReference>
<sequence>MAAASSSILCLPAELLHRVFMHLDNSEVLAARRTCTMMAEVGKEHVLRTIVGTYSQKRLLHLVAASEHPYFSQRIKELHFQADIYHEQSPFLEWKENIKTCWKSEGPTRGRRFHLTLAEKLAWTEYRKRVLARQVQGEYDEQELLQSYHK</sequence>
<dbReference type="InterPro" id="IPR036047">
    <property type="entry name" value="F-box-like_dom_sf"/>
</dbReference>
<reference evidence="2" key="2">
    <citation type="journal article" date="2022" name="Microb. Genom.">
        <title>A chromosome-scale genome assembly of the tomato pathogen Cladosporium fulvum reveals a compartmentalized genome architecture and the presence of a dispensable chromosome.</title>
        <authorList>
            <person name="Zaccaron A.Z."/>
            <person name="Chen L.H."/>
            <person name="Samaras A."/>
            <person name="Stergiopoulos I."/>
        </authorList>
    </citation>
    <scope>NUCLEOTIDE SEQUENCE</scope>
    <source>
        <strain evidence="2">Race5_Kim</strain>
    </source>
</reference>
<evidence type="ECO:0000259" key="1">
    <source>
        <dbReference type="PROSITE" id="PS50181"/>
    </source>
</evidence>
<dbReference type="RefSeq" id="XP_047759412.1">
    <property type="nucleotide sequence ID" value="XM_047907901.1"/>
</dbReference>
<dbReference type="KEGG" id="ffu:CLAFUR5_08753"/>
<accession>A0A9Q8P6K3</accession>